<comment type="caution">
    <text evidence="1">The sequence shown here is derived from an EMBL/GenBank/DDBJ whole genome shotgun (WGS) entry which is preliminary data.</text>
</comment>
<organism evidence="1 2">
    <name type="scientific">Rhizophagus irregularis</name>
    <dbReference type="NCBI Taxonomy" id="588596"/>
    <lineage>
        <taxon>Eukaryota</taxon>
        <taxon>Fungi</taxon>
        <taxon>Fungi incertae sedis</taxon>
        <taxon>Mucoromycota</taxon>
        <taxon>Glomeromycotina</taxon>
        <taxon>Glomeromycetes</taxon>
        <taxon>Glomerales</taxon>
        <taxon>Glomeraceae</taxon>
        <taxon>Rhizophagus</taxon>
    </lineage>
</organism>
<accession>A0A2I1GFK5</accession>
<sequence>MDGAGNGSNGGQLQLSPELQEVLDSLTPKQRRNYNACTLNGKVGVLEIILEDRKKSVHL</sequence>
<dbReference type="AlphaFoldDB" id="A0A2I1GFK5"/>
<evidence type="ECO:0000313" key="1">
    <source>
        <dbReference type="EMBL" id="PKY45385.1"/>
    </source>
</evidence>
<gene>
    <name evidence="1" type="ORF">RhiirA4_459946</name>
</gene>
<dbReference type="VEuPathDB" id="FungiDB:RhiirA1_448795"/>
<name>A0A2I1GFK5_9GLOM</name>
<reference evidence="1 2" key="1">
    <citation type="submission" date="2015-10" db="EMBL/GenBank/DDBJ databases">
        <title>Genome analyses suggest a sexual origin of heterokaryosis in a supposedly ancient asexual fungus.</title>
        <authorList>
            <person name="Ropars J."/>
            <person name="Sedzielewska K."/>
            <person name="Noel J."/>
            <person name="Charron P."/>
            <person name="Farinelli L."/>
            <person name="Marton T."/>
            <person name="Kruger M."/>
            <person name="Pelin A."/>
            <person name="Brachmann A."/>
            <person name="Corradi N."/>
        </authorList>
    </citation>
    <scope>NUCLEOTIDE SEQUENCE [LARGE SCALE GENOMIC DNA]</scope>
    <source>
        <strain evidence="1 2">A4</strain>
    </source>
</reference>
<evidence type="ECO:0000313" key="2">
    <source>
        <dbReference type="Proteomes" id="UP000234323"/>
    </source>
</evidence>
<keyword evidence="2" id="KW-1185">Reference proteome</keyword>
<proteinExistence type="predicted"/>
<dbReference type="Proteomes" id="UP000234323">
    <property type="component" value="Unassembled WGS sequence"/>
</dbReference>
<dbReference type="EMBL" id="LLXI01000380">
    <property type="protein sequence ID" value="PKY45385.1"/>
    <property type="molecule type" value="Genomic_DNA"/>
</dbReference>
<protein>
    <submittedName>
        <fullName evidence="1">Uncharacterized protein</fullName>
    </submittedName>
</protein>